<gene>
    <name evidence="1" type="ORF">SDC9_69885</name>
</gene>
<dbReference type="SUPFAM" id="SSF47336">
    <property type="entry name" value="ACP-like"/>
    <property type="match status" value="1"/>
</dbReference>
<evidence type="ECO:0008006" key="2">
    <source>
        <dbReference type="Google" id="ProtNLM"/>
    </source>
</evidence>
<dbReference type="InterPro" id="IPR036736">
    <property type="entry name" value="ACP-like_sf"/>
</dbReference>
<dbReference type="EMBL" id="VSSQ01004025">
    <property type="protein sequence ID" value="MPM23413.1"/>
    <property type="molecule type" value="Genomic_DNA"/>
</dbReference>
<evidence type="ECO:0000313" key="1">
    <source>
        <dbReference type="EMBL" id="MPM23413.1"/>
    </source>
</evidence>
<dbReference type="Gene3D" id="1.10.1200.10">
    <property type="entry name" value="ACP-like"/>
    <property type="match status" value="1"/>
</dbReference>
<comment type="caution">
    <text evidence="1">The sequence shown here is derived from an EMBL/GenBank/DDBJ whole genome shotgun (WGS) entry which is preliminary data.</text>
</comment>
<proteinExistence type="predicted"/>
<accession>A0A644YA12</accession>
<reference evidence="1" key="1">
    <citation type="submission" date="2019-08" db="EMBL/GenBank/DDBJ databases">
        <authorList>
            <person name="Kucharzyk K."/>
            <person name="Murdoch R.W."/>
            <person name="Higgins S."/>
            <person name="Loffler F."/>
        </authorList>
    </citation>
    <scope>NUCLEOTIDE SEQUENCE</scope>
</reference>
<dbReference type="AlphaFoldDB" id="A0A644YA12"/>
<protein>
    <recommendedName>
        <fullName evidence="2">Acyl carrier protein</fullName>
    </recommendedName>
</protein>
<name>A0A644YA12_9ZZZZ</name>
<sequence length="80" mass="9183">MTNLEKYNHAFLSSMRVTPEQLNDDLAYLRVKAWDSVSHFDMIAALEEHFDLAFSSLDVVRFNTYPKGKEILGEYGVSIP</sequence>
<organism evidence="1">
    <name type="scientific">bioreactor metagenome</name>
    <dbReference type="NCBI Taxonomy" id="1076179"/>
    <lineage>
        <taxon>unclassified sequences</taxon>
        <taxon>metagenomes</taxon>
        <taxon>ecological metagenomes</taxon>
    </lineage>
</organism>